<dbReference type="Proteomes" id="UP000004870">
    <property type="component" value="Unassembled WGS sequence"/>
</dbReference>
<evidence type="ECO:0000259" key="1">
    <source>
        <dbReference type="Pfam" id="PF13175"/>
    </source>
</evidence>
<dbReference type="InterPro" id="IPR027417">
    <property type="entry name" value="P-loop_NTPase"/>
</dbReference>
<dbReference type="AlphaFoldDB" id="C8N950"/>
<gene>
    <name evidence="2" type="ORF">HMPREF0198_1028</name>
</gene>
<feature type="domain" description="Endonuclease GajA/Old nuclease/RecF-like AAA" evidence="1">
    <location>
        <begin position="4"/>
        <end position="346"/>
    </location>
</feature>
<dbReference type="PANTHER" id="PTHR43581">
    <property type="entry name" value="ATP/GTP PHOSPHATASE"/>
    <property type="match status" value="1"/>
</dbReference>
<organism evidence="2 3">
    <name type="scientific">Cardiobacterium hominis (strain ATCC 15826 / DSM 8339 / NCTC 10426 / 6573)</name>
    <dbReference type="NCBI Taxonomy" id="638300"/>
    <lineage>
        <taxon>Bacteria</taxon>
        <taxon>Pseudomonadati</taxon>
        <taxon>Pseudomonadota</taxon>
        <taxon>Gammaproteobacteria</taxon>
        <taxon>Cardiobacteriales</taxon>
        <taxon>Cardiobacteriaceae</taxon>
        <taxon>Cardiobacterium</taxon>
    </lineage>
</organism>
<keyword evidence="3" id="KW-1185">Reference proteome</keyword>
<name>C8N950_CARH6</name>
<dbReference type="Gene3D" id="3.40.50.300">
    <property type="entry name" value="P-loop containing nucleotide triphosphate hydrolases"/>
    <property type="match status" value="1"/>
</dbReference>
<dbReference type="EMBL" id="ACKY01000052">
    <property type="protein sequence ID" value="EEV88889.1"/>
    <property type="molecule type" value="Genomic_DNA"/>
</dbReference>
<dbReference type="HOGENOM" id="CLU_053347_1_0_6"/>
<dbReference type="RefSeq" id="WP_004140675.1">
    <property type="nucleotide sequence ID" value="NZ_GG694026.1"/>
</dbReference>
<protein>
    <recommendedName>
        <fullName evidence="1">Endonuclease GajA/Old nuclease/RecF-like AAA domain-containing protein</fullName>
    </recommendedName>
</protein>
<evidence type="ECO:0000313" key="2">
    <source>
        <dbReference type="EMBL" id="EEV88889.1"/>
    </source>
</evidence>
<dbReference type="InterPro" id="IPR051396">
    <property type="entry name" value="Bact_Antivir_Def_Nuclease"/>
</dbReference>
<proteinExistence type="predicted"/>
<comment type="caution">
    <text evidence="2">The sequence shown here is derived from an EMBL/GenBank/DDBJ whole genome shotgun (WGS) entry which is preliminary data.</text>
</comment>
<accession>C8N950</accession>
<dbReference type="SUPFAM" id="SSF52540">
    <property type="entry name" value="P-loop containing nucleoside triphosphate hydrolases"/>
    <property type="match status" value="1"/>
</dbReference>
<evidence type="ECO:0000313" key="3">
    <source>
        <dbReference type="Proteomes" id="UP000004870"/>
    </source>
</evidence>
<dbReference type="InterPro" id="IPR041685">
    <property type="entry name" value="AAA_GajA/Old/RecF-like"/>
</dbReference>
<dbReference type="PANTHER" id="PTHR43581:SF4">
    <property type="entry name" value="ATP_GTP PHOSPHATASE"/>
    <property type="match status" value="1"/>
</dbReference>
<sequence>MSNEKISIKNFGGMTSLEVELRQINIFIGPQASGKSITVKLLFFFKNILSDIIESISDGEDKRIFKNEQLKKFNAYFPKESCGESPFSISYYLDELIGISINRDVKGKLKLKFTKKLDDIIAHLKNIYRKAQDQNSLKEDDYFFRNHLLKQDLQKNLYLLLSKDEQKFCGRQFFIPAGRSFYANLQANIFSFLSANKTLDPFLIEFGSIYENFKHILNRRMGRILKPDNKEEKRHNEIEKIISDILKSSYQRENDKDYLIHLDKRKVNLANASSGQQEILPLLIILETLLKNRVSFGTETVTFFIEEPEAHLFPIAQNKIIKLLARLCNNEESRYQLFITTHSPYVLASFNNLLLAGNIIDKNDKNKTSKVFEHIQSSEIISIDKISAYSLSNGVCNDIIDLDSNLINAKILDSASEDISIEFDKLLDIEFDTEA</sequence>
<reference evidence="2 3" key="1">
    <citation type="submission" date="2009-08" db="EMBL/GenBank/DDBJ databases">
        <authorList>
            <person name="Qin X."/>
            <person name="Bachman B."/>
            <person name="Battles P."/>
            <person name="Bell A."/>
            <person name="Bess C."/>
            <person name="Bickham C."/>
            <person name="Chaboub L."/>
            <person name="Chen D."/>
            <person name="Coyle M."/>
            <person name="Deiros D.R."/>
            <person name="Dinh H."/>
            <person name="Forbes L."/>
            <person name="Fowler G."/>
            <person name="Francisco L."/>
            <person name="Fu Q."/>
            <person name="Gubbala S."/>
            <person name="Hale W."/>
            <person name="Han Y."/>
            <person name="Hemphill L."/>
            <person name="Highlander S.K."/>
            <person name="Hirani K."/>
            <person name="Hogues M."/>
            <person name="Jackson L."/>
            <person name="Jakkamsetti A."/>
            <person name="Javaid M."/>
            <person name="Jiang H."/>
            <person name="Korchina V."/>
            <person name="Kovar C."/>
            <person name="Lara F."/>
            <person name="Lee S."/>
            <person name="Mata R."/>
            <person name="Mathew T."/>
            <person name="Moen C."/>
            <person name="Morales K."/>
            <person name="Munidasa M."/>
            <person name="Nazareth L."/>
            <person name="Ngo R."/>
            <person name="Nguyen L."/>
            <person name="Okwuonu G."/>
            <person name="Ongeri F."/>
            <person name="Patil S."/>
            <person name="Petrosino J."/>
            <person name="Pham C."/>
            <person name="Pham P."/>
            <person name="Pu L.-L."/>
            <person name="Puazo M."/>
            <person name="Raj R."/>
            <person name="Reid J."/>
            <person name="Rouhana J."/>
            <person name="Saada N."/>
            <person name="Shang Y."/>
            <person name="Simmons D."/>
            <person name="Thornton R."/>
            <person name="Warren J."/>
            <person name="Weissenberger G."/>
            <person name="Zhang J."/>
            <person name="Zhang L."/>
            <person name="Zhou C."/>
            <person name="Zhu D."/>
            <person name="Muzny D."/>
            <person name="Worley K."/>
            <person name="Gibbs R."/>
        </authorList>
    </citation>
    <scope>NUCLEOTIDE SEQUENCE [LARGE SCALE GENOMIC DNA]</scope>
    <source>
        <strain evidence="3">ATCC 15826 / DSM 8339 / NCTC 10426 / 6573</strain>
    </source>
</reference>
<dbReference type="Pfam" id="PF13175">
    <property type="entry name" value="AAA_15"/>
    <property type="match status" value="1"/>
</dbReference>
<dbReference type="GeneID" id="84788822"/>